<keyword evidence="1" id="KW-0808">Transferase</keyword>
<comment type="caution">
    <text evidence="1">The sequence shown here is derived from an EMBL/GenBank/DDBJ whole genome shotgun (WGS) entry which is preliminary data.</text>
</comment>
<dbReference type="AlphaFoldDB" id="A0A1V9XK49"/>
<proteinExistence type="predicted"/>
<accession>A0A1V9XK49</accession>
<dbReference type="Proteomes" id="UP000192247">
    <property type="component" value="Unassembled WGS sequence"/>
</dbReference>
<organism evidence="1 2">
    <name type="scientific">Tropilaelaps mercedesae</name>
    <dbReference type="NCBI Taxonomy" id="418985"/>
    <lineage>
        <taxon>Eukaryota</taxon>
        <taxon>Metazoa</taxon>
        <taxon>Ecdysozoa</taxon>
        <taxon>Arthropoda</taxon>
        <taxon>Chelicerata</taxon>
        <taxon>Arachnida</taxon>
        <taxon>Acari</taxon>
        <taxon>Parasitiformes</taxon>
        <taxon>Mesostigmata</taxon>
        <taxon>Gamasina</taxon>
        <taxon>Dermanyssoidea</taxon>
        <taxon>Laelapidae</taxon>
        <taxon>Tropilaelaps</taxon>
    </lineage>
</organism>
<evidence type="ECO:0000313" key="1">
    <source>
        <dbReference type="EMBL" id="OQR73920.1"/>
    </source>
</evidence>
<keyword evidence="1" id="KW-0418">Kinase</keyword>
<dbReference type="EMBL" id="MNPL01009027">
    <property type="protein sequence ID" value="OQR73920.1"/>
    <property type="molecule type" value="Genomic_DNA"/>
</dbReference>
<protein>
    <submittedName>
        <fullName evidence="1">Microtubule-associated serine/threonine-protein kinase 3-like</fullName>
    </submittedName>
</protein>
<reference evidence="1 2" key="1">
    <citation type="journal article" date="2017" name="Gigascience">
        <title>Draft genome of the honey bee ectoparasitic mite, Tropilaelaps mercedesae, is shaped by the parasitic life history.</title>
        <authorList>
            <person name="Dong X."/>
            <person name="Armstrong S.D."/>
            <person name="Xia D."/>
            <person name="Makepeace B.L."/>
            <person name="Darby A.C."/>
            <person name="Kadowaki T."/>
        </authorList>
    </citation>
    <scope>NUCLEOTIDE SEQUENCE [LARGE SCALE GENOMIC DNA]</scope>
    <source>
        <strain evidence="1">Wuxi-XJTLU</strain>
    </source>
</reference>
<dbReference type="GO" id="GO:0016301">
    <property type="term" value="F:kinase activity"/>
    <property type="evidence" value="ECO:0007669"/>
    <property type="project" value="UniProtKB-KW"/>
</dbReference>
<name>A0A1V9XK49_9ACAR</name>
<keyword evidence="2" id="KW-1185">Reference proteome</keyword>
<evidence type="ECO:0000313" key="2">
    <source>
        <dbReference type="Proteomes" id="UP000192247"/>
    </source>
</evidence>
<dbReference type="InParanoid" id="A0A1V9XK49"/>
<sequence>MPLFCLKDFPPIKKCMGKTINGYSPIGSAAAEVRRFNINPACIVDTNDHYNLYTYCSSGFTRVVNEISSGRVPSPEIMVDKFEHSENAEPDYIFEKFLIF</sequence>
<gene>
    <name evidence="1" type="ORF">BIW11_09426</name>
</gene>